<dbReference type="EMBL" id="KK120178">
    <property type="protein sequence ID" value="KFM77695.1"/>
    <property type="molecule type" value="Genomic_DNA"/>
</dbReference>
<evidence type="ECO:0000259" key="3">
    <source>
        <dbReference type="Pfam" id="PF00005"/>
    </source>
</evidence>
<feature type="domain" description="ABC transporter" evidence="3">
    <location>
        <begin position="117"/>
        <end position="165"/>
    </location>
</feature>
<dbReference type="OMA" id="CAYCVAY"/>
<sequence length="166" mass="18825">MMMTDAVVYSILVWYIENVHPGSYGLPKPWYFPFTKTYWFGSSRSDVYCGCLSDFWRCIWNRKKWGLSVIENDQACVMTSRTTDSQYFEPDPSNLPLGVCIENLVKVYKSGNKVAVNKLSLNLYENQITSFLGHNGAGKTTTMSILTGLFPPSSGYAIIYGHDIRT</sequence>
<dbReference type="InterPro" id="IPR003439">
    <property type="entry name" value="ABC_transporter-like_ATP-bd"/>
</dbReference>
<keyword evidence="4" id="KW-0547">Nucleotide-binding</keyword>
<dbReference type="SUPFAM" id="SSF52540">
    <property type="entry name" value="P-loop containing nucleoside triphosphate hydrolases"/>
    <property type="match status" value="1"/>
</dbReference>
<dbReference type="GO" id="GO:0016887">
    <property type="term" value="F:ATP hydrolysis activity"/>
    <property type="evidence" value="ECO:0007669"/>
    <property type="project" value="InterPro"/>
</dbReference>
<keyword evidence="2" id="KW-0677">Repeat</keyword>
<accession>A0A087UK06</accession>
<dbReference type="PANTHER" id="PTHR19229">
    <property type="entry name" value="ATP-BINDING CASSETTE TRANSPORTER SUBFAMILY A ABCA"/>
    <property type="match status" value="1"/>
</dbReference>
<dbReference type="STRING" id="407821.A0A087UK06"/>
<evidence type="ECO:0000313" key="5">
    <source>
        <dbReference type="Proteomes" id="UP000054359"/>
    </source>
</evidence>
<evidence type="ECO:0000256" key="1">
    <source>
        <dbReference type="ARBA" id="ARBA00022448"/>
    </source>
</evidence>
<dbReference type="Gene3D" id="3.40.50.300">
    <property type="entry name" value="P-loop containing nucleotide triphosphate hydrolases"/>
    <property type="match status" value="1"/>
</dbReference>
<evidence type="ECO:0000313" key="4">
    <source>
        <dbReference type="EMBL" id="KFM77695.1"/>
    </source>
</evidence>
<keyword evidence="1" id="KW-0813">Transport</keyword>
<dbReference type="GO" id="GO:0016020">
    <property type="term" value="C:membrane"/>
    <property type="evidence" value="ECO:0007669"/>
    <property type="project" value="InterPro"/>
</dbReference>
<dbReference type="GO" id="GO:0140359">
    <property type="term" value="F:ABC-type transporter activity"/>
    <property type="evidence" value="ECO:0007669"/>
    <property type="project" value="InterPro"/>
</dbReference>
<organism evidence="4 5">
    <name type="scientific">Stegodyphus mimosarum</name>
    <name type="common">African social velvet spider</name>
    <dbReference type="NCBI Taxonomy" id="407821"/>
    <lineage>
        <taxon>Eukaryota</taxon>
        <taxon>Metazoa</taxon>
        <taxon>Ecdysozoa</taxon>
        <taxon>Arthropoda</taxon>
        <taxon>Chelicerata</taxon>
        <taxon>Arachnida</taxon>
        <taxon>Araneae</taxon>
        <taxon>Araneomorphae</taxon>
        <taxon>Entelegynae</taxon>
        <taxon>Eresoidea</taxon>
        <taxon>Eresidae</taxon>
        <taxon>Stegodyphus</taxon>
    </lineage>
</organism>
<dbReference type="InterPro" id="IPR026082">
    <property type="entry name" value="ABCA"/>
</dbReference>
<keyword evidence="4" id="KW-0067">ATP-binding</keyword>
<dbReference type="PANTHER" id="PTHR19229:SF36">
    <property type="entry name" value="ATP-BINDING CASSETTE SUB-FAMILY A MEMBER 2"/>
    <property type="match status" value="1"/>
</dbReference>
<name>A0A087UK06_STEMI</name>
<dbReference type="AlphaFoldDB" id="A0A087UK06"/>
<dbReference type="Pfam" id="PF00005">
    <property type="entry name" value="ABC_tran"/>
    <property type="match status" value="1"/>
</dbReference>
<dbReference type="OrthoDB" id="6493171at2759"/>
<dbReference type="InterPro" id="IPR027417">
    <property type="entry name" value="P-loop_NTPase"/>
</dbReference>
<protein>
    <submittedName>
        <fullName evidence="4">ATP-binding cassette sub-family A member 2</fullName>
    </submittedName>
</protein>
<feature type="non-terminal residue" evidence="4">
    <location>
        <position position="166"/>
    </location>
</feature>
<dbReference type="GO" id="GO:0005524">
    <property type="term" value="F:ATP binding"/>
    <property type="evidence" value="ECO:0007669"/>
    <property type="project" value="UniProtKB-KW"/>
</dbReference>
<dbReference type="GO" id="GO:0005319">
    <property type="term" value="F:lipid transporter activity"/>
    <property type="evidence" value="ECO:0007669"/>
    <property type="project" value="TreeGrafter"/>
</dbReference>
<proteinExistence type="predicted"/>
<keyword evidence="5" id="KW-1185">Reference proteome</keyword>
<reference evidence="4 5" key="1">
    <citation type="submission" date="2013-11" db="EMBL/GenBank/DDBJ databases">
        <title>Genome sequencing of Stegodyphus mimosarum.</title>
        <authorList>
            <person name="Bechsgaard J."/>
        </authorList>
    </citation>
    <scope>NUCLEOTIDE SEQUENCE [LARGE SCALE GENOMIC DNA]</scope>
</reference>
<gene>
    <name evidence="4" type="ORF">X975_11239</name>
</gene>
<evidence type="ECO:0000256" key="2">
    <source>
        <dbReference type="ARBA" id="ARBA00022737"/>
    </source>
</evidence>
<dbReference type="Proteomes" id="UP000054359">
    <property type="component" value="Unassembled WGS sequence"/>
</dbReference>